<accession>A0A4P7P1X7</accession>
<comment type="similarity">
    <text evidence="2">Belongs to the autoinducer-2 exporter (AI-2E) (TC 2.A.86) family.</text>
</comment>
<feature type="transmembrane region" description="Helical" evidence="6">
    <location>
        <begin position="221"/>
        <end position="243"/>
    </location>
</feature>
<proteinExistence type="inferred from homology"/>
<dbReference type="Proteomes" id="UP000296201">
    <property type="component" value="Chromosome"/>
</dbReference>
<dbReference type="PANTHER" id="PTHR21716">
    <property type="entry name" value="TRANSMEMBRANE PROTEIN"/>
    <property type="match status" value="1"/>
</dbReference>
<dbReference type="PANTHER" id="PTHR21716:SF64">
    <property type="entry name" value="AI-2 TRANSPORT PROTEIN TQSA"/>
    <property type="match status" value="1"/>
</dbReference>
<keyword evidence="8" id="KW-1185">Reference proteome</keyword>
<organism evidence="7 8">
    <name type="scientific">Hydrogenovibrio crunogenus</name>
    <dbReference type="NCBI Taxonomy" id="39765"/>
    <lineage>
        <taxon>Bacteria</taxon>
        <taxon>Pseudomonadati</taxon>
        <taxon>Pseudomonadota</taxon>
        <taxon>Gammaproteobacteria</taxon>
        <taxon>Thiotrichales</taxon>
        <taxon>Piscirickettsiaceae</taxon>
        <taxon>Hydrogenovibrio</taxon>
    </lineage>
</organism>
<name>A0A4P7P1X7_9GAMM</name>
<dbReference type="GO" id="GO:0055085">
    <property type="term" value="P:transmembrane transport"/>
    <property type="evidence" value="ECO:0007669"/>
    <property type="project" value="TreeGrafter"/>
</dbReference>
<sequence>MIRENKGLSWLVGMASVIIILTALKLAESVVVPILLAIFISIISIPFIRLMMRYSVPNWLAIILMLGVWITLLMLFFLILSHSAQTFNNNIPEYEKGLNDLLVELSPLFQYWSFPFFEATLNEHFSSESLIQFMANTLTGVSVFIMNTFLVLFIAIFLLMEESSLTQKFQAAWPNSDFKIQAIAGFFKQVNRYIFIKTVISFITGVLVTLLLMFLEVDFPYLWGVLAMLMNYIPNIGSLISAIPPVFLALIQIGVFDAILVMSGFLIINVVLGNFIEPHLMGFEFGLSPLVVFLSLMVWGWMFGPVGMVLSIPLTMIVQIALFQNKDTRAIAVLLGNNIPKSRLSNEK</sequence>
<dbReference type="OrthoDB" id="9799225at2"/>
<keyword evidence="3 6" id="KW-0812">Transmembrane</keyword>
<dbReference type="InterPro" id="IPR002549">
    <property type="entry name" value="AI-2E-like"/>
</dbReference>
<dbReference type="AlphaFoldDB" id="A0A4P7P1X7"/>
<feature type="transmembrane region" description="Helical" evidence="6">
    <location>
        <begin position="60"/>
        <end position="80"/>
    </location>
</feature>
<evidence type="ECO:0000256" key="6">
    <source>
        <dbReference type="SAM" id="Phobius"/>
    </source>
</evidence>
<evidence type="ECO:0000313" key="7">
    <source>
        <dbReference type="EMBL" id="QBZ84117.1"/>
    </source>
</evidence>
<feature type="transmembrane region" description="Helical" evidence="6">
    <location>
        <begin position="296"/>
        <end position="322"/>
    </location>
</feature>
<keyword evidence="4 6" id="KW-1133">Transmembrane helix</keyword>
<feature type="transmembrane region" description="Helical" evidence="6">
    <location>
        <begin position="194"/>
        <end position="215"/>
    </location>
</feature>
<evidence type="ECO:0000256" key="5">
    <source>
        <dbReference type="ARBA" id="ARBA00023136"/>
    </source>
</evidence>
<comment type="subcellular location">
    <subcellularLocation>
        <location evidence="1">Membrane</location>
        <topology evidence="1">Multi-pass membrane protein</topology>
    </subcellularLocation>
</comment>
<feature type="transmembrane region" description="Helical" evidence="6">
    <location>
        <begin position="7"/>
        <end position="24"/>
    </location>
</feature>
<evidence type="ECO:0000313" key="8">
    <source>
        <dbReference type="Proteomes" id="UP000296201"/>
    </source>
</evidence>
<reference evidence="7 8" key="1">
    <citation type="submission" date="2018-08" db="EMBL/GenBank/DDBJ databases">
        <title>Horizontal acquisition of hydrogen conversion ability and other habitat adaptations in Hydrogenovibrio crunogenus strains.</title>
        <authorList>
            <person name="Gonnella G."/>
            <person name="Adam N."/>
            <person name="Perner M."/>
        </authorList>
    </citation>
    <scope>NUCLEOTIDE SEQUENCE [LARGE SCALE GENOMIC DNA]</scope>
    <source>
        <strain evidence="7 8">SP-41</strain>
    </source>
</reference>
<dbReference type="EMBL" id="CP032096">
    <property type="protein sequence ID" value="QBZ84117.1"/>
    <property type="molecule type" value="Genomic_DNA"/>
</dbReference>
<dbReference type="GO" id="GO:0016020">
    <property type="term" value="C:membrane"/>
    <property type="evidence" value="ECO:0007669"/>
    <property type="project" value="UniProtKB-SubCell"/>
</dbReference>
<dbReference type="RefSeq" id="WP_135796679.1">
    <property type="nucleotide sequence ID" value="NZ_CP032096.1"/>
</dbReference>
<evidence type="ECO:0000256" key="4">
    <source>
        <dbReference type="ARBA" id="ARBA00022989"/>
    </source>
</evidence>
<evidence type="ECO:0000256" key="2">
    <source>
        <dbReference type="ARBA" id="ARBA00009773"/>
    </source>
</evidence>
<keyword evidence="5 6" id="KW-0472">Membrane</keyword>
<feature type="transmembrane region" description="Helical" evidence="6">
    <location>
        <begin position="30"/>
        <end position="48"/>
    </location>
</feature>
<protein>
    <submittedName>
        <fullName evidence="7">AI-2 transport protein TqsA</fullName>
    </submittedName>
</protein>
<feature type="transmembrane region" description="Helical" evidence="6">
    <location>
        <begin position="255"/>
        <end position="276"/>
    </location>
</feature>
<gene>
    <name evidence="7" type="primary">tqsA</name>
    <name evidence="7" type="ORF">GHNINEIG_02192</name>
</gene>
<feature type="transmembrane region" description="Helical" evidence="6">
    <location>
        <begin position="138"/>
        <end position="160"/>
    </location>
</feature>
<evidence type="ECO:0000256" key="3">
    <source>
        <dbReference type="ARBA" id="ARBA00022692"/>
    </source>
</evidence>
<evidence type="ECO:0000256" key="1">
    <source>
        <dbReference type="ARBA" id="ARBA00004141"/>
    </source>
</evidence>
<dbReference type="Pfam" id="PF01594">
    <property type="entry name" value="AI-2E_transport"/>
    <property type="match status" value="1"/>
</dbReference>